<dbReference type="PANTHER" id="PTHR45138:SF9">
    <property type="entry name" value="DIGUANYLATE CYCLASE DGCM-RELATED"/>
    <property type="match status" value="1"/>
</dbReference>
<accession>A0A7Z0RV52</accession>
<evidence type="ECO:0000256" key="3">
    <source>
        <dbReference type="ARBA" id="ARBA00034247"/>
    </source>
</evidence>
<dbReference type="EC" id="2.7.7.65" evidence="2"/>
<dbReference type="NCBIfam" id="TIGR00254">
    <property type="entry name" value="GGDEF"/>
    <property type="match status" value="1"/>
</dbReference>
<evidence type="ECO:0000313" key="6">
    <source>
        <dbReference type="Proteomes" id="UP000586119"/>
    </source>
</evidence>
<dbReference type="AlphaFoldDB" id="A0A7Z0RV52"/>
<dbReference type="CDD" id="cd01949">
    <property type="entry name" value="GGDEF"/>
    <property type="match status" value="1"/>
</dbReference>
<dbReference type="GO" id="GO:0005886">
    <property type="term" value="C:plasma membrane"/>
    <property type="evidence" value="ECO:0007669"/>
    <property type="project" value="TreeGrafter"/>
</dbReference>
<dbReference type="InterPro" id="IPR000160">
    <property type="entry name" value="GGDEF_dom"/>
</dbReference>
<dbReference type="GO" id="GO:0052621">
    <property type="term" value="F:diguanylate cyclase activity"/>
    <property type="evidence" value="ECO:0007669"/>
    <property type="project" value="UniProtKB-EC"/>
</dbReference>
<dbReference type="GO" id="GO:0043709">
    <property type="term" value="P:cell adhesion involved in single-species biofilm formation"/>
    <property type="evidence" value="ECO:0007669"/>
    <property type="project" value="TreeGrafter"/>
</dbReference>
<protein>
    <recommendedName>
        <fullName evidence="2">diguanylate cyclase</fullName>
        <ecNumber evidence="2">2.7.7.65</ecNumber>
    </recommendedName>
</protein>
<sequence length="141" mass="15312">MLARKGLPVAVVMVDIDHFKPVNDTYGHPFGDAVIQRVAEVLSSMYRDSDVVCRYGGEEFAVILRDTPSAGALTVAECMREAVETLEQTYGKTPVPMTVSIGVTDSDRIEESTTVSGEGLLEAPDRDLYRAKEAGCNRVEG</sequence>
<dbReference type="InterPro" id="IPR043128">
    <property type="entry name" value="Rev_trsase/Diguanyl_cyclase"/>
</dbReference>
<comment type="caution">
    <text evidence="5">The sequence shown here is derived from an EMBL/GenBank/DDBJ whole genome shotgun (WGS) entry which is preliminary data.</text>
</comment>
<keyword evidence="6" id="KW-1185">Reference proteome</keyword>
<comment type="catalytic activity">
    <reaction evidence="3">
        <text>2 GTP = 3',3'-c-di-GMP + 2 diphosphate</text>
        <dbReference type="Rhea" id="RHEA:24898"/>
        <dbReference type="ChEBI" id="CHEBI:33019"/>
        <dbReference type="ChEBI" id="CHEBI:37565"/>
        <dbReference type="ChEBI" id="CHEBI:58805"/>
        <dbReference type="EC" id="2.7.7.65"/>
    </reaction>
</comment>
<dbReference type="InterPro" id="IPR029787">
    <property type="entry name" value="Nucleotide_cyclase"/>
</dbReference>
<dbReference type="InterPro" id="IPR050469">
    <property type="entry name" value="Diguanylate_Cyclase"/>
</dbReference>
<evidence type="ECO:0000259" key="4">
    <source>
        <dbReference type="PROSITE" id="PS50887"/>
    </source>
</evidence>
<proteinExistence type="predicted"/>
<dbReference type="SMART" id="SM00267">
    <property type="entry name" value="GGDEF"/>
    <property type="match status" value="1"/>
</dbReference>
<dbReference type="Gene3D" id="3.30.70.270">
    <property type="match status" value="1"/>
</dbReference>
<dbReference type="EMBL" id="JACCDF010000009">
    <property type="protein sequence ID" value="NYS61252.1"/>
    <property type="molecule type" value="Genomic_DNA"/>
</dbReference>
<feature type="domain" description="GGDEF" evidence="4">
    <location>
        <begin position="7"/>
        <end position="141"/>
    </location>
</feature>
<dbReference type="Proteomes" id="UP000586119">
    <property type="component" value="Unassembled WGS sequence"/>
</dbReference>
<dbReference type="FunFam" id="3.30.70.270:FF:000001">
    <property type="entry name" value="Diguanylate cyclase domain protein"/>
    <property type="match status" value="1"/>
</dbReference>
<dbReference type="SUPFAM" id="SSF55073">
    <property type="entry name" value="Nucleotide cyclase"/>
    <property type="match status" value="1"/>
</dbReference>
<dbReference type="PANTHER" id="PTHR45138">
    <property type="entry name" value="REGULATORY COMPONENTS OF SENSORY TRANSDUCTION SYSTEM"/>
    <property type="match status" value="1"/>
</dbReference>
<organism evidence="5 6">
    <name type="scientific">Vreelandella salicampi</name>
    <dbReference type="NCBI Taxonomy" id="1449798"/>
    <lineage>
        <taxon>Bacteria</taxon>
        <taxon>Pseudomonadati</taxon>
        <taxon>Pseudomonadota</taxon>
        <taxon>Gammaproteobacteria</taxon>
        <taxon>Oceanospirillales</taxon>
        <taxon>Halomonadaceae</taxon>
        <taxon>Vreelandella</taxon>
    </lineage>
</organism>
<dbReference type="Pfam" id="PF00990">
    <property type="entry name" value="GGDEF"/>
    <property type="match status" value="1"/>
</dbReference>
<name>A0A7Z0RV52_9GAMM</name>
<gene>
    <name evidence="5" type="ORF">HZS81_10845</name>
</gene>
<dbReference type="PROSITE" id="PS50887">
    <property type="entry name" value="GGDEF"/>
    <property type="match status" value="1"/>
</dbReference>
<dbReference type="GO" id="GO:1902201">
    <property type="term" value="P:negative regulation of bacterial-type flagellum-dependent cell motility"/>
    <property type="evidence" value="ECO:0007669"/>
    <property type="project" value="TreeGrafter"/>
</dbReference>
<evidence type="ECO:0000256" key="1">
    <source>
        <dbReference type="ARBA" id="ARBA00001946"/>
    </source>
</evidence>
<evidence type="ECO:0000313" key="5">
    <source>
        <dbReference type="EMBL" id="NYS61252.1"/>
    </source>
</evidence>
<comment type="cofactor">
    <cofactor evidence="1">
        <name>Mg(2+)</name>
        <dbReference type="ChEBI" id="CHEBI:18420"/>
    </cofactor>
</comment>
<reference evidence="5 6" key="1">
    <citation type="journal article" date="2015" name="Int. J. Syst. Evol. Microbiol.">
        <title>Halomonas salicampi sp. nov., a halotolerant and alkalitolerant bacterium isolated from a saltern soil.</title>
        <authorList>
            <person name="Lee J.C."/>
            <person name="Kim Y.S."/>
            <person name="Yun B.S."/>
            <person name="Whang K.S."/>
        </authorList>
    </citation>
    <scope>NUCLEOTIDE SEQUENCE [LARGE SCALE GENOMIC DNA]</scope>
    <source>
        <strain evidence="5 6">BH103</strain>
    </source>
</reference>
<dbReference type="RefSeq" id="WP_179930586.1">
    <property type="nucleotide sequence ID" value="NZ_JACCDF010000009.1"/>
</dbReference>
<evidence type="ECO:0000256" key="2">
    <source>
        <dbReference type="ARBA" id="ARBA00012528"/>
    </source>
</evidence>